<name>A9PJ68_9ROSI</name>
<feature type="region of interest" description="Disordered" evidence="1">
    <location>
        <begin position="20"/>
        <end position="53"/>
    </location>
</feature>
<reference evidence="2" key="1">
    <citation type="journal article" date="2008" name="BMC Genomics">
        <title>Analysis of 4,664 high-quality sequence-finished poplar full-length cDNA clones and their utility for the discovery of genes responding to insect feeding.</title>
        <authorList>
            <person name="Ralph S.G."/>
            <person name="Chun H.J."/>
            <person name="Cooper D."/>
            <person name="Kirkpatrick R."/>
            <person name="Kolosova N."/>
            <person name="Gunter L."/>
            <person name="Tuskan G.A."/>
            <person name="Douglas C.J."/>
            <person name="Holt R.A."/>
            <person name="Jones S.J."/>
            <person name="Marra M.A."/>
            <person name="Bohlmann J."/>
        </authorList>
    </citation>
    <scope>NUCLEOTIDE SEQUENCE</scope>
    <source>
        <tissue evidence="2">Sapling trees one metre in height and grown under greenhouse conditions were exposed to continuous feeding by Malacosoma disstria Hubner</tissue>
    </source>
</reference>
<accession>A9PJ68</accession>
<evidence type="ECO:0000256" key="1">
    <source>
        <dbReference type="SAM" id="MobiDB-lite"/>
    </source>
</evidence>
<organism evidence="2">
    <name type="scientific">Populus trichocarpa x Populus deltoides</name>
    <dbReference type="NCBI Taxonomy" id="3695"/>
    <lineage>
        <taxon>Eukaryota</taxon>
        <taxon>Viridiplantae</taxon>
        <taxon>Streptophyta</taxon>
        <taxon>Embryophyta</taxon>
        <taxon>Tracheophyta</taxon>
        <taxon>Spermatophyta</taxon>
        <taxon>Magnoliopsida</taxon>
        <taxon>eudicotyledons</taxon>
        <taxon>Gunneridae</taxon>
        <taxon>Pentapetalae</taxon>
        <taxon>rosids</taxon>
        <taxon>fabids</taxon>
        <taxon>Malpighiales</taxon>
        <taxon>Salicaceae</taxon>
        <taxon>Saliceae</taxon>
        <taxon>Populus</taxon>
    </lineage>
</organism>
<sequence length="53" mass="5800">MLPNNQSHYMLGSLSKQDEYEGMAATKQSSSKSIAFGTFSSKTTETQHLGETN</sequence>
<feature type="compositionally biased region" description="Polar residues" evidence="1">
    <location>
        <begin position="26"/>
        <end position="53"/>
    </location>
</feature>
<protein>
    <submittedName>
        <fullName evidence="2">Uncharacterized protein</fullName>
    </submittedName>
</protein>
<dbReference type="AlphaFoldDB" id="A9PJ68"/>
<evidence type="ECO:0000313" key="2">
    <source>
        <dbReference type="EMBL" id="ABK96421.1"/>
    </source>
</evidence>
<proteinExistence type="evidence at transcript level"/>
<dbReference type="EMBL" id="EF148450">
    <property type="protein sequence ID" value="ABK96421.1"/>
    <property type="molecule type" value="mRNA"/>
</dbReference>